<dbReference type="InterPro" id="IPR012296">
    <property type="entry name" value="Nuclease_put_TT1808"/>
</dbReference>
<evidence type="ECO:0000259" key="2">
    <source>
        <dbReference type="Pfam" id="PF05685"/>
    </source>
</evidence>
<dbReference type="Gene3D" id="3.90.1570.10">
    <property type="entry name" value="tt1808, chain A"/>
    <property type="match status" value="1"/>
</dbReference>
<proteinExistence type="predicted"/>
<feature type="domain" description="Putative restriction endonuclease" evidence="2">
    <location>
        <begin position="56"/>
        <end position="167"/>
    </location>
</feature>
<dbReference type="InterPro" id="IPR008538">
    <property type="entry name" value="Uma2"/>
</dbReference>
<accession>A0ABY3PGQ9</accession>
<dbReference type="PANTHER" id="PTHR33352">
    <property type="entry name" value="SLR1095 PROTEIN"/>
    <property type="match status" value="1"/>
</dbReference>
<dbReference type="Pfam" id="PF05685">
    <property type="entry name" value="Uma2"/>
    <property type="match status" value="1"/>
</dbReference>
<gene>
    <name evidence="3" type="ORF">ISF26_13530</name>
</gene>
<sequence>MGALSFAGSAAVSTVPNPPRRNTIEIANDAAAPFDPQRWLATMSGGLTAALGDSARILVASNLTWFPLADDPAVRIVPDLFVVFGRPAGSRGAYYQWQEDHIAPQVVFELVSPVESLTQAAKAFAFYDRHGVEEYYLYDPLKEDICGWLRYEKRLEVIDPLQGWLSPRLGLRFEITCEGLTLRLPGGGPIAAEAQREQERALALQQLEEERQRANLERLRAERLAEQLRTLGIDPDKL</sequence>
<protein>
    <submittedName>
        <fullName evidence="3">Uma2 family endonuclease</fullName>
    </submittedName>
</protein>
<evidence type="ECO:0000313" key="3">
    <source>
        <dbReference type="EMBL" id="UFP92845.1"/>
    </source>
</evidence>
<reference evidence="3 4" key="1">
    <citation type="journal article" date="2021" name="Genome Biol. Evol.">
        <title>Complete Genome Sequencing of a Novel Gloeobacter Species from a Waterfall Cave in Mexico.</title>
        <authorList>
            <person name="Saw J.H."/>
            <person name="Cardona T."/>
            <person name="Montejano G."/>
        </authorList>
    </citation>
    <scope>NUCLEOTIDE SEQUENCE [LARGE SCALE GENOMIC DNA]</scope>
    <source>
        <strain evidence="3">MG652769</strain>
    </source>
</reference>
<dbReference type="PANTHER" id="PTHR33352:SF2">
    <property type="entry name" value="SLL0995 PROTEIN"/>
    <property type="match status" value="1"/>
</dbReference>
<feature type="coiled-coil region" evidence="1">
    <location>
        <begin position="197"/>
        <end position="231"/>
    </location>
</feature>
<evidence type="ECO:0000256" key="1">
    <source>
        <dbReference type="SAM" id="Coils"/>
    </source>
</evidence>
<name>A0ABY3PGQ9_9CYAN</name>
<keyword evidence="3" id="KW-0540">Nuclease</keyword>
<organism evidence="3 4">
    <name type="scientific">Gloeobacter morelensis MG652769</name>
    <dbReference type="NCBI Taxonomy" id="2781736"/>
    <lineage>
        <taxon>Bacteria</taxon>
        <taxon>Bacillati</taxon>
        <taxon>Cyanobacteriota</taxon>
        <taxon>Cyanophyceae</taxon>
        <taxon>Gloeobacterales</taxon>
        <taxon>Gloeobacteraceae</taxon>
        <taxon>Gloeobacter</taxon>
        <taxon>Gloeobacter morelensis</taxon>
    </lineage>
</organism>
<dbReference type="Proteomes" id="UP001054846">
    <property type="component" value="Chromosome"/>
</dbReference>
<keyword evidence="1" id="KW-0175">Coiled coil</keyword>
<dbReference type="GO" id="GO:0004519">
    <property type="term" value="F:endonuclease activity"/>
    <property type="evidence" value="ECO:0007669"/>
    <property type="project" value="UniProtKB-KW"/>
</dbReference>
<evidence type="ECO:0000313" key="4">
    <source>
        <dbReference type="Proteomes" id="UP001054846"/>
    </source>
</evidence>
<keyword evidence="3" id="KW-0378">Hydrolase</keyword>
<dbReference type="EMBL" id="CP063845">
    <property type="protein sequence ID" value="UFP92845.1"/>
    <property type="molecule type" value="Genomic_DNA"/>
</dbReference>
<keyword evidence="3" id="KW-0255">Endonuclease</keyword>
<dbReference type="CDD" id="cd06260">
    <property type="entry name" value="DUF820-like"/>
    <property type="match status" value="1"/>
</dbReference>
<dbReference type="InterPro" id="IPR011335">
    <property type="entry name" value="Restrct_endonuc-II-like"/>
</dbReference>
<dbReference type="SUPFAM" id="SSF52980">
    <property type="entry name" value="Restriction endonuclease-like"/>
    <property type="match status" value="1"/>
</dbReference>
<keyword evidence="4" id="KW-1185">Reference proteome</keyword>